<evidence type="ECO:0000256" key="3">
    <source>
        <dbReference type="ARBA" id="ARBA00022448"/>
    </source>
</evidence>
<dbReference type="EMBL" id="LR905767">
    <property type="protein sequence ID" value="CAD7253634.1"/>
    <property type="molecule type" value="Genomic_DNA"/>
</dbReference>
<dbReference type="Gene3D" id="1.10.287.70">
    <property type="match status" value="1"/>
</dbReference>
<dbReference type="InterPro" id="IPR019594">
    <property type="entry name" value="Glu/Gly-bd"/>
</dbReference>
<feature type="transmembrane region" description="Helical" evidence="16">
    <location>
        <begin position="718"/>
        <end position="742"/>
    </location>
</feature>
<evidence type="ECO:0000313" key="20">
    <source>
        <dbReference type="Proteomes" id="UP000677054"/>
    </source>
</evidence>
<dbReference type="Pfam" id="PF10613">
    <property type="entry name" value="Lig_chan-Glu_bd"/>
    <property type="match status" value="1"/>
</dbReference>
<evidence type="ECO:0000256" key="12">
    <source>
        <dbReference type="ARBA" id="ARBA00023303"/>
    </source>
</evidence>
<feature type="domain" description="Ionotropic glutamate receptor C-terminal" evidence="17">
    <location>
        <begin position="300"/>
        <end position="698"/>
    </location>
</feature>
<name>A0A7R9AG62_9CRUS</name>
<keyword evidence="5 16" id="KW-0812">Transmembrane</keyword>
<evidence type="ECO:0000256" key="7">
    <source>
        <dbReference type="ARBA" id="ARBA00023065"/>
    </source>
</evidence>
<evidence type="ECO:0000256" key="11">
    <source>
        <dbReference type="ARBA" id="ARBA00023286"/>
    </source>
</evidence>
<dbReference type="FunFam" id="3.40.190.10:FF:000160">
    <property type="entry name" value="GLutamate Receptor family (AMPA)"/>
    <property type="match status" value="1"/>
</dbReference>
<dbReference type="Gene3D" id="3.40.190.10">
    <property type="entry name" value="Periplasmic binding protein-like II"/>
    <property type="match status" value="2"/>
</dbReference>
<dbReference type="Pfam" id="PF00060">
    <property type="entry name" value="Lig_chan"/>
    <property type="match status" value="1"/>
</dbReference>
<dbReference type="InterPro" id="IPR001508">
    <property type="entry name" value="Iono_Glu_rcpt_met"/>
</dbReference>
<sequence>CSKLGSVTGILDLTWEGWDPAKTLASQQGLVYLHLDVTNRQYVQAAENYLYSQNGSDAALIFGSQSESDQSLYYIIGNSLLRVMVLNRLDEAGSARLRRLKPTPAYYAIFAGRTDMQSIFADARKGNLVTRDSRWALTFTDFTGPEEAREVLDPSLSVPLTTLTLQDRICCLVAGQGNCTCQQLQVRKEFVSRSVKAVAAAFSKLKASGVPLTTKSIECPVPNTSSSSDNTRGRFEAAFKEETARPDSFVKRDGDGTARPVLRFQLHSHNGTTREKLGNWTLETGFAPEPGYTAHKIRPRYRVGTILDRPWAFDLPPGSPDPPYDGFCIQMLKRMSELMEFDFDIVVPAIGTYGAKQEDGSWDGLIGDLYRGETDMIVAPLTMTSEREEVVDFVAPYFDQSGIGIVIRKPHQEPDLFKFMTVLRLEVWLSILAALLVTGILIWLLDTFSPYSAQNNKELYPYECRKFTLSESLWFALTSFTPQGGGEAPRALSGRILVAAYWLFVVLMLATFTANLAAFLTVERMQNPIGSLEELAHQSKVNYTVQNGTSTKQYFENMANAEDELYRMWKEMALNGKPSTGKEDPNRFRVWDYPVKERYTHMLKVINDVGPVASRSDGYSKVRNTLDGSFAFLDDVAHIRYEVNNDCNLLEVGDPFAEQPYAIAVQQGSHLQDEISKTILTLQKDRFFETLQSQFWNSSKRGPCPNTNDSEGITLQSLGGVFIATLVGLAIAMATLGVEVYLQRKRQGKVTDKGKARDKDKSPARITPRVSIAGIGKY</sequence>
<dbReference type="PANTHER" id="PTHR18966">
    <property type="entry name" value="IONOTROPIC GLUTAMATE RECEPTOR"/>
    <property type="match status" value="1"/>
</dbReference>
<feature type="disulfide bond" evidence="15">
    <location>
        <begin position="647"/>
        <end position="704"/>
    </location>
</feature>
<reference evidence="19" key="1">
    <citation type="submission" date="2020-11" db="EMBL/GenBank/DDBJ databases">
        <authorList>
            <person name="Tran Van P."/>
        </authorList>
    </citation>
    <scope>NUCLEOTIDE SEQUENCE</scope>
</reference>
<dbReference type="GO" id="GO:0038023">
    <property type="term" value="F:signaling receptor activity"/>
    <property type="evidence" value="ECO:0007669"/>
    <property type="project" value="InterPro"/>
</dbReference>
<evidence type="ECO:0000256" key="10">
    <source>
        <dbReference type="ARBA" id="ARBA00023180"/>
    </source>
</evidence>
<keyword evidence="20" id="KW-1185">Reference proteome</keyword>
<feature type="binding site" evidence="13">
    <location>
        <position position="635"/>
    </location>
    <ligand>
        <name>L-glutamate</name>
        <dbReference type="ChEBI" id="CHEBI:29985"/>
    </ligand>
</feature>
<keyword evidence="12" id="KW-0407">Ion channel</keyword>
<organism evidence="19">
    <name type="scientific">Darwinula stevensoni</name>
    <dbReference type="NCBI Taxonomy" id="69355"/>
    <lineage>
        <taxon>Eukaryota</taxon>
        <taxon>Metazoa</taxon>
        <taxon>Ecdysozoa</taxon>
        <taxon>Arthropoda</taxon>
        <taxon>Crustacea</taxon>
        <taxon>Oligostraca</taxon>
        <taxon>Ostracoda</taxon>
        <taxon>Podocopa</taxon>
        <taxon>Podocopida</taxon>
        <taxon>Darwinulocopina</taxon>
        <taxon>Darwinuloidea</taxon>
        <taxon>Darwinulidae</taxon>
        <taxon>Darwinula</taxon>
    </lineage>
</organism>
<evidence type="ECO:0000256" key="8">
    <source>
        <dbReference type="ARBA" id="ARBA00023136"/>
    </source>
</evidence>
<proteinExistence type="inferred from homology"/>
<dbReference type="EMBL" id="CAJPEV010006250">
    <property type="protein sequence ID" value="CAG0903981.1"/>
    <property type="molecule type" value="Genomic_DNA"/>
</dbReference>
<keyword evidence="8 16" id="KW-0472">Membrane</keyword>
<dbReference type="InterPro" id="IPR001320">
    <property type="entry name" value="Iontro_rcpt_C"/>
</dbReference>
<dbReference type="FunFam" id="1.10.287.70:FF:000143">
    <property type="entry name" value="Probable glutamate receptor"/>
    <property type="match status" value="1"/>
</dbReference>
<feature type="transmembrane region" description="Helical" evidence="16">
    <location>
        <begin position="499"/>
        <end position="522"/>
    </location>
</feature>
<dbReference type="GO" id="GO:0015276">
    <property type="term" value="F:ligand-gated monoatomic ion channel activity"/>
    <property type="evidence" value="ECO:0007669"/>
    <property type="project" value="InterPro"/>
</dbReference>
<dbReference type="GO" id="GO:0005886">
    <property type="term" value="C:plasma membrane"/>
    <property type="evidence" value="ECO:0007669"/>
    <property type="project" value="UniProtKB-SubCell"/>
</dbReference>
<feature type="non-terminal residue" evidence="19">
    <location>
        <position position="778"/>
    </location>
</feature>
<evidence type="ECO:0000256" key="13">
    <source>
        <dbReference type="PIRSR" id="PIRSR601508-1"/>
    </source>
</evidence>
<dbReference type="SUPFAM" id="SSF53850">
    <property type="entry name" value="Periplasmic binding protein-like II"/>
    <property type="match status" value="1"/>
</dbReference>
<dbReference type="SUPFAM" id="SSF81324">
    <property type="entry name" value="Voltage-gated potassium channels"/>
    <property type="match status" value="1"/>
</dbReference>
<feature type="domain" description="Ionotropic glutamate receptor L-glutamate and glycine-binding" evidence="18">
    <location>
        <begin position="310"/>
        <end position="371"/>
    </location>
</feature>
<evidence type="ECO:0000256" key="9">
    <source>
        <dbReference type="ARBA" id="ARBA00023170"/>
    </source>
</evidence>
<feature type="binding site" evidence="13">
    <location>
        <position position="551"/>
    </location>
    <ligand>
        <name>L-glutamate</name>
        <dbReference type="ChEBI" id="CHEBI:29985"/>
    </ligand>
</feature>
<evidence type="ECO:0000256" key="5">
    <source>
        <dbReference type="ARBA" id="ARBA00022692"/>
    </source>
</evidence>
<feature type="binding site" evidence="13">
    <location>
        <position position="382"/>
    </location>
    <ligand>
        <name>L-glutamate</name>
        <dbReference type="ChEBI" id="CHEBI:29985"/>
    </ligand>
</feature>
<comment type="subcellular location">
    <subcellularLocation>
        <location evidence="1">Cell membrane</location>
        <topology evidence="1">Multi-pass membrane protein</topology>
    </subcellularLocation>
</comment>
<comment type="similarity">
    <text evidence="2">Belongs to the glutamate-gated ion channel (TC 1.A.10.1) family.</text>
</comment>
<evidence type="ECO:0000256" key="6">
    <source>
        <dbReference type="ARBA" id="ARBA00022989"/>
    </source>
</evidence>
<dbReference type="PRINTS" id="PR00177">
    <property type="entry name" value="NMDARECEPTOR"/>
</dbReference>
<keyword evidence="9" id="KW-0675">Receptor</keyword>
<keyword evidence="11" id="KW-1071">Ligand-gated ion channel</keyword>
<feature type="binding site" evidence="13">
    <location>
        <position position="380"/>
    </location>
    <ligand>
        <name>L-glutamate</name>
        <dbReference type="ChEBI" id="CHEBI:29985"/>
    </ligand>
</feature>
<dbReference type="Proteomes" id="UP000677054">
    <property type="component" value="Unassembled WGS sequence"/>
</dbReference>
<evidence type="ECO:0000256" key="2">
    <source>
        <dbReference type="ARBA" id="ARBA00008685"/>
    </source>
</evidence>
<protein>
    <submittedName>
        <fullName evidence="19">Uncharacterized protein</fullName>
    </submittedName>
</protein>
<feature type="binding site" evidence="13">
    <location>
        <position position="550"/>
    </location>
    <ligand>
        <name>L-glutamate</name>
        <dbReference type="ChEBI" id="CHEBI:29985"/>
    </ligand>
</feature>
<keyword evidence="6 16" id="KW-1133">Transmembrane helix</keyword>
<keyword evidence="3" id="KW-0813">Transport</keyword>
<evidence type="ECO:0000313" key="19">
    <source>
        <dbReference type="EMBL" id="CAD7253634.1"/>
    </source>
</evidence>
<keyword evidence="10" id="KW-0325">Glycoprotein</keyword>
<gene>
    <name evidence="19" type="ORF">DSTB1V02_LOCUS13382</name>
</gene>
<dbReference type="AlphaFoldDB" id="A0A7R9AG62"/>
<dbReference type="OrthoDB" id="5984008at2759"/>
<dbReference type="FunFam" id="3.40.190.10:FF:000024">
    <property type="entry name" value="Glutamate receptor, ionotropic, delta 1"/>
    <property type="match status" value="1"/>
</dbReference>
<feature type="binding site" evidence="13">
    <location>
        <position position="387"/>
    </location>
    <ligand>
        <name>L-glutamate</name>
        <dbReference type="ChEBI" id="CHEBI:29985"/>
    </ligand>
</feature>
<dbReference type="SMART" id="SM00079">
    <property type="entry name" value="PBPe"/>
    <property type="match status" value="1"/>
</dbReference>
<keyword evidence="15" id="KW-1015">Disulfide bond</keyword>
<evidence type="ECO:0000259" key="17">
    <source>
        <dbReference type="SMART" id="SM00079"/>
    </source>
</evidence>
<dbReference type="CDD" id="cd13717">
    <property type="entry name" value="PBP2_iGluR_putative"/>
    <property type="match status" value="1"/>
</dbReference>
<evidence type="ECO:0000256" key="16">
    <source>
        <dbReference type="SAM" id="Phobius"/>
    </source>
</evidence>
<feature type="site" description="Crucial to convey clamshell closure to channel opening" evidence="14">
    <location>
        <position position="529"/>
    </location>
</feature>
<evidence type="ECO:0000259" key="18">
    <source>
        <dbReference type="SMART" id="SM00918"/>
    </source>
</evidence>
<keyword evidence="7" id="KW-0406">Ion transport</keyword>
<evidence type="ECO:0000256" key="1">
    <source>
        <dbReference type="ARBA" id="ARBA00004651"/>
    </source>
</evidence>
<evidence type="ECO:0000256" key="4">
    <source>
        <dbReference type="ARBA" id="ARBA00022475"/>
    </source>
</evidence>
<feature type="transmembrane region" description="Helical" evidence="16">
    <location>
        <begin position="427"/>
        <end position="445"/>
    </location>
</feature>
<evidence type="ECO:0000256" key="14">
    <source>
        <dbReference type="PIRSR" id="PIRSR601508-2"/>
    </source>
</evidence>
<dbReference type="SMART" id="SM00918">
    <property type="entry name" value="Lig_chan-Glu_bd"/>
    <property type="match status" value="1"/>
</dbReference>
<evidence type="ECO:0000256" key="15">
    <source>
        <dbReference type="PIRSR" id="PIRSR601508-3"/>
    </source>
</evidence>
<dbReference type="InterPro" id="IPR015683">
    <property type="entry name" value="Ionotropic_Glu_rcpt"/>
</dbReference>
<accession>A0A7R9AG62</accession>
<keyword evidence="4" id="KW-1003">Cell membrane</keyword>